<evidence type="ECO:0000313" key="10">
    <source>
        <dbReference type="EMBL" id="KZS93128.1"/>
    </source>
</evidence>
<dbReference type="Proteomes" id="UP000076722">
    <property type="component" value="Unassembled WGS sequence"/>
</dbReference>
<dbReference type="Pfam" id="PF09430">
    <property type="entry name" value="EMC7_beta-sandw"/>
    <property type="match status" value="1"/>
</dbReference>
<feature type="compositionally biased region" description="Basic residues" evidence="6">
    <location>
        <begin position="243"/>
        <end position="253"/>
    </location>
</feature>
<evidence type="ECO:0000256" key="8">
    <source>
        <dbReference type="SAM" id="SignalP"/>
    </source>
</evidence>
<evidence type="ECO:0000256" key="2">
    <source>
        <dbReference type="ARBA" id="ARBA00022692"/>
    </source>
</evidence>
<keyword evidence="4 7" id="KW-1133">Transmembrane helix</keyword>
<dbReference type="GO" id="GO:0072546">
    <property type="term" value="C:EMC complex"/>
    <property type="evidence" value="ECO:0007669"/>
    <property type="project" value="TreeGrafter"/>
</dbReference>
<evidence type="ECO:0000256" key="3">
    <source>
        <dbReference type="ARBA" id="ARBA00022729"/>
    </source>
</evidence>
<feature type="region of interest" description="Disordered" evidence="6">
    <location>
        <begin position="204"/>
        <end position="253"/>
    </location>
</feature>
<protein>
    <recommendedName>
        <fullName evidence="9">ER membrane protein complex subunit 7 beta-sandwich domain-containing protein</fullName>
    </recommendedName>
</protein>
<dbReference type="AlphaFoldDB" id="A0A164UD84"/>
<proteinExistence type="predicted"/>
<keyword evidence="11" id="KW-1185">Reference proteome</keyword>
<organism evidence="10 11">
    <name type="scientific">Sistotremastrum niveocremeum HHB9708</name>
    <dbReference type="NCBI Taxonomy" id="1314777"/>
    <lineage>
        <taxon>Eukaryota</taxon>
        <taxon>Fungi</taxon>
        <taxon>Dikarya</taxon>
        <taxon>Basidiomycota</taxon>
        <taxon>Agaricomycotina</taxon>
        <taxon>Agaricomycetes</taxon>
        <taxon>Sistotremastrales</taxon>
        <taxon>Sistotremastraceae</taxon>
        <taxon>Sertulicium</taxon>
        <taxon>Sertulicium niveocremeum</taxon>
    </lineage>
</organism>
<feature type="chain" id="PRO_5007853555" description="ER membrane protein complex subunit 7 beta-sandwich domain-containing protein" evidence="8">
    <location>
        <begin position="18"/>
        <end position="253"/>
    </location>
</feature>
<reference evidence="10 11" key="1">
    <citation type="journal article" date="2016" name="Mol. Biol. Evol.">
        <title>Comparative Genomics of Early-Diverging Mushroom-Forming Fungi Provides Insights into the Origins of Lignocellulose Decay Capabilities.</title>
        <authorList>
            <person name="Nagy L.G."/>
            <person name="Riley R."/>
            <person name="Tritt A."/>
            <person name="Adam C."/>
            <person name="Daum C."/>
            <person name="Floudas D."/>
            <person name="Sun H."/>
            <person name="Yadav J.S."/>
            <person name="Pangilinan J."/>
            <person name="Larsson K.H."/>
            <person name="Matsuura K."/>
            <person name="Barry K."/>
            <person name="Labutti K."/>
            <person name="Kuo R."/>
            <person name="Ohm R.A."/>
            <person name="Bhattacharya S.S."/>
            <person name="Shirouzu T."/>
            <person name="Yoshinaga Y."/>
            <person name="Martin F.M."/>
            <person name="Grigoriev I.V."/>
            <person name="Hibbett D.S."/>
        </authorList>
    </citation>
    <scope>NUCLEOTIDE SEQUENCE [LARGE SCALE GENOMIC DNA]</scope>
    <source>
        <strain evidence="10 11">HHB9708</strain>
    </source>
</reference>
<keyword evidence="2 7" id="KW-0812">Transmembrane</keyword>
<dbReference type="InterPro" id="IPR039163">
    <property type="entry name" value="EMC7"/>
</dbReference>
<dbReference type="OrthoDB" id="27095at2759"/>
<dbReference type="PANTHER" id="PTHR13605">
    <property type="entry name" value="ER MEMBRANE PROTEIN COMPLEX SUBUNIT 7"/>
    <property type="match status" value="1"/>
</dbReference>
<name>A0A164UD84_9AGAM</name>
<evidence type="ECO:0000313" key="11">
    <source>
        <dbReference type="Proteomes" id="UP000076722"/>
    </source>
</evidence>
<keyword evidence="5 7" id="KW-0472">Membrane</keyword>
<dbReference type="EMBL" id="KV419408">
    <property type="protein sequence ID" value="KZS93128.1"/>
    <property type="molecule type" value="Genomic_DNA"/>
</dbReference>
<feature type="transmembrane region" description="Helical" evidence="7">
    <location>
        <begin position="146"/>
        <end position="164"/>
    </location>
</feature>
<evidence type="ECO:0000256" key="5">
    <source>
        <dbReference type="ARBA" id="ARBA00023136"/>
    </source>
</evidence>
<accession>A0A164UD84</accession>
<evidence type="ECO:0000259" key="9">
    <source>
        <dbReference type="Pfam" id="PF09430"/>
    </source>
</evidence>
<dbReference type="PANTHER" id="PTHR13605:SF4">
    <property type="entry name" value="ER MEMBRANE PROTEIN COMPLEX SUBUNIT 7"/>
    <property type="match status" value="1"/>
</dbReference>
<feature type="signal peptide" evidence="8">
    <location>
        <begin position="1"/>
        <end position="17"/>
    </location>
</feature>
<evidence type="ECO:0000256" key="4">
    <source>
        <dbReference type="ARBA" id="ARBA00022989"/>
    </source>
</evidence>
<keyword evidence="3 8" id="KW-0732">Signal</keyword>
<dbReference type="InterPro" id="IPR019008">
    <property type="entry name" value="Beta_sandwich_EMC7"/>
</dbReference>
<dbReference type="STRING" id="1314777.A0A164UD84"/>
<gene>
    <name evidence="10" type="ORF">SISNIDRAFT_101601</name>
</gene>
<sequence length="253" mass="27595">MRLLLLPVLLASTVVSALDIRGRIEWNEVCPDATSLGQAQAVLNSGSRWSSAVHKDGSFIIPNVEAGVHVLSILAHDHHFDQLRLNVSSSTEDPAVQPYLPGTPLTPLGQPEIKLPYPVRVSAHRQNVYFVAPQGFNALGMLKNPMMLMMVLAGGMILLMPLLIKNMDPETAKDFQERRAAMTNMQSSMQNMDFSSGLAALMGNTTTEPEPAEEAVTPEKKHGTPRGRGRGKPVMCRTGTKTCKTRKAGRWTA</sequence>
<comment type="subcellular location">
    <subcellularLocation>
        <location evidence="1">Membrane</location>
        <topology evidence="1">Single-pass membrane protein</topology>
    </subcellularLocation>
</comment>
<evidence type="ECO:0000256" key="1">
    <source>
        <dbReference type="ARBA" id="ARBA00004167"/>
    </source>
</evidence>
<evidence type="ECO:0000256" key="7">
    <source>
        <dbReference type="SAM" id="Phobius"/>
    </source>
</evidence>
<feature type="domain" description="ER membrane protein complex subunit 7 beta-sandwich" evidence="9">
    <location>
        <begin position="36"/>
        <end position="149"/>
    </location>
</feature>
<evidence type="ECO:0000256" key="6">
    <source>
        <dbReference type="SAM" id="MobiDB-lite"/>
    </source>
</evidence>